<evidence type="ECO:0000256" key="1">
    <source>
        <dbReference type="ARBA" id="ARBA00004196"/>
    </source>
</evidence>
<feature type="domain" description="Fe/B12 periplasmic-binding" evidence="6">
    <location>
        <begin position="53"/>
        <end position="329"/>
    </location>
</feature>
<dbReference type="AlphaFoldDB" id="A0A371P8S3"/>
<dbReference type="SUPFAM" id="SSF53807">
    <property type="entry name" value="Helical backbone' metal receptor"/>
    <property type="match status" value="1"/>
</dbReference>
<dbReference type="PROSITE" id="PS50983">
    <property type="entry name" value="FE_B12_PBP"/>
    <property type="match status" value="1"/>
</dbReference>
<evidence type="ECO:0000313" key="7">
    <source>
        <dbReference type="EMBL" id="REK72331.1"/>
    </source>
</evidence>
<gene>
    <name evidence="7" type="ORF">DX116_01450</name>
</gene>
<comment type="caution">
    <text evidence="7">The sequence shown here is derived from an EMBL/GenBank/DDBJ whole genome shotgun (WGS) entry which is preliminary data.</text>
</comment>
<organism evidence="7 8">
    <name type="scientific">Aeromicrobium endophyticum</name>
    <dbReference type="NCBI Taxonomy" id="2292704"/>
    <lineage>
        <taxon>Bacteria</taxon>
        <taxon>Bacillati</taxon>
        <taxon>Actinomycetota</taxon>
        <taxon>Actinomycetes</taxon>
        <taxon>Propionibacteriales</taxon>
        <taxon>Nocardioidaceae</taxon>
        <taxon>Aeromicrobium</taxon>
    </lineage>
</organism>
<dbReference type="RefSeq" id="WP_119702463.1">
    <property type="nucleotide sequence ID" value="NZ_JBHSOI010000001.1"/>
</dbReference>
<name>A0A371P8S3_9ACTN</name>
<dbReference type="EMBL" id="QUBR01000001">
    <property type="protein sequence ID" value="REK72331.1"/>
    <property type="molecule type" value="Genomic_DNA"/>
</dbReference>
<dbReference type="GO" id="GO:0030288">
    <property type="term" value="C:outer membrane-bounded periplasmic space"/>
    <property type="evidence" value="ECO:0007669"/>
    <property type="project" value="TreeGrafter"/>
</dbReference>
<dbReference type="PANTHER" id="PTHR30532:SF24">
    <property type="entry name" value="FERRIC ENTEROBACTIN-BINDING PERIPLASMIC PROTEIN FEPB"/>
    <property type="match status" value="1"/>
</dbReference>
<keyword evidence="3" id="KW-0813">Transport</keyword>
<sequence>MNRRIGAALVAAVALLIPAACGSSDSGGDAGDKAAFSFTDDLGTKITLDEMPDRLVVQSSMAAALTDLGLGDKIVGVFGPLKGDGEAAQVAGLDVDSVEDVTGGGEYGDVDVEKVAALKPDLVITSQYLAPDLWYLNAESAKAVKKLVPILVVDFDGKTLPELLDGTERAAKALGADLGSSKVKASHAAFDAAAGRVKETAQKLGDRTILAGSSSTDLFYVSNPKVSPDLSYWVDELGLPITVPDNPDEGGYFESLSWEKADKYPADIFLYDDRVGEAGLKQLEGEKVFGTLEAAKNKAYVPWTSVAPPSYQAYADLMDRLADDLNTYV</sequence>
<evidence type="ECO:0000256" key="4">
    <source>
        <dbReference type="ARBA" id="ARBA00022729"/>
    </source>
</evidence>
<keyword evidence="8" id="KW-1185">Reference proteome</keyword>
<dbReference type="Pfam" id="PF01497">
    <property type="entry name" value="Peripla_BP_2"/>
    <property type="match status" value="1"/>
</dbReference>
<evidence type="ECO:0000259" key="6">
    <source>
        <dbReference type="PROSITE" id="PS50983"/>
    </source>
</evidence>
<dbReference type="InterPro" id="IPR051313">
    <property type="entry name" value="Bact_iron-sidero_bind"/>
</dbReference>
<proteinExistence type="inferred from homology"/>
<reference evidence="7 8" key="1">
    <citation type="submission" date="2018-08" db="EMBL/GenBank/DDBJ databases">
        <title>Aeromicrobium sp. M2KJ-4, whole genome shotgun sequence.</title>
        <authorList>
            <person name="Tuo L."/>
        </authorList>
    </citation>
    <scope>NUCLEOTIDE SEQUENCE [LARGE SCALE GENOMIC DNA]</scope>
    <source>
        <strain evidence="7 8">M2KJ-4</strain>
    </source>
</reference>
<dbReference type="OrthoDB" id="7941913at2"/>
<dbReference type="GO" id="GO:1901678">
    <property type="term" value="P:iron coordination entity transport"/>
    <property type="evidence" value="ECO:0007669"/>
    <property type="project" value="UniProtKB-ARBA"/>
</dbReference>
<evidence type="ECO:0000256" key="2">
    <source>
        <dbReference type="ARBA" id="ARBA00008814"/>
    </source>
</evidence>
<evidence type="ECO:0000313" key="8">
    <source>
        <dbReference type="Proteomes" id="UP000265581"/>
    </source>
</evidence>
<dbReference type="PANTHER" id="PTHR30532">
    <property type="entry name" value="IRON III DICITRATE-BINDING PERIPLASMIC PROTEIN"/>
    <property type="match status" value="1"/>
</dbReference>
<dbReference type="Gene3D" id="3.40.50.1980">
    <property type="entry name" value="Nitrogenase molybdenum iron protein domain"/>
    <property type="match status" value="2"/>
</dbReference>
<comment type="similarity">
    <text evidence="2">Belongs to the bacterial solute-binding protein 8 family.</text>
</comment>
<keyword evidence="4 5" id="KW-0732">Signal</keyword>
<feature type="signal peptide" evidence="5">
    <location>
        <begin position="1"/>
        <end position="22"/>
    </location>
</feature>
<protein>
    <submittedName>
        <fullName evidence="7">ABC transporter substrate-binding protein</fullName>
    </submittedName>
</protein>
<accession>A0A371P8S3</accession>
<dbReference type="Proteomes" id="UP000265581">
    <property type="component" value="Unassembled WGS sequence"/>
</dbReference>
<feature type="chain" id="PRO_5039165980" evidence="5">
    <location>
        <begin position="23"/>
        <end position="329"/>
    </location>
</feature>
<comment type="subcellular location">
    <subcellularLocation>
        <location evidence="1">Cell envelope</location>
    </subcellularLocation>
</comment>
<dbReference type="InterPro" id="IPR002491">
    <property type="entry name" value="ABC_transptr_periplasmic_BD"/>
</dbReference>
<evidence type="ECO:0000256" key="5">
    <source>
        <dbReference type="SAM" id="SignalP"/>
    </source>
</evidence>
<evidence type="ECO:0000256" key="3">
    <source>
        <dbReference type="ARBA" id="ARBA00022448"/>
    </source>
</evidence>